<name>A0A7J6KRD5_PEROL</name>
<dbReference type="AlphaFoldDB" id="A0A7J6KRD5"/>
<accession>A0A7J6KRD5</accession>
<dbReference type="Proteomes" id="UP000570595">
    <property type="component" value="Unassembled WGS sequence"/>
</dbReference>
<feature type="compositionally biased region" description="Basic and acidic residues" evidence="1">
    <location>
        <begin position="206"/>
        <end position="215"/>
    </location>
</feature>
<sequence length="236" mass="26936">MPLTSVLTGFIDKLYHYGDANEDYAEVESEEGADPYKELAARDQILDFFEHDYDDVMGYLPEALQGIAPKEVVDRGRAGIEEYMEGLRIAYYNAVNGEAFQNKQLEVLVPQLIEKKENLKRLLLIGMSRSTKVYKEKKISLEHTKLDLQDRLDKRNLKHRERMNLVPNLTKIIGRAKLAKFLATTGDGNNNNCVEVMSPSSGSRSSDQEPALRHRRRIYSDKELAALLRSDDDDDV</sequence>
<dbReference type="EMBL" id="JABANN010000223">
    <property type="protein sequence ID" value="KAF4665775.1"/>
    <property type="molecule type" value="Genomic_DNA"/>
</dbReference>
<protein>
    <submittedName>
        <fullName evidence="2">Uncharacterized protein</fullName>
    </submittedName>
</protein>
<evidence type="ECO:0000256" key="1">
    <source>
        <dbReference type="SAM" id="MobiDB-lite"/>
    </source>
</evidence>
<gene>
    <name evidence="3" type="ORF">FOL46_003484</name>
    <name evidence="2" type="ORF">FOZ61_001036</name>
</gene>
<feature type="region of interest" description="Disordered" evidence="1">
    <location>
        <begin position="196"/>
        <end position="215"/>
    </location>
</feature>
<feature type="compositionally biased region" description="Polar residues" evidence="1">
    <location>
        <begin position="196"/>
        <end position="205"/>
    </location>
</feature>
<evidence type="ECO:0000313" key="2">
    <source>
        <dbReference type="EMBL" id="KAF4649738.1"/>
    </source>
</evidence>
<dbReference type="OrthoDB" id="417096at2759"/>
<comment type="caution">
    <text evidence="2">The sequence shown here is derived from an EMBL/GenBank/DDBJ whole genome shotgun (WGS) entry which is preliminary data.</text>
</comment>
<evidence type="ECO:0000313" key="5">
    <source>
        <dbReference type="Proteomes" id="UP000572268"/>
    </source>
</evidence>
<dbReference type="Proteomes" id="UP000572268">
    <property type="component" value="Unassembled WGS sequence"/>
</dbReference>
<dbReference type="EMBL" id="JABAHT010001222">
    <property type="protein sequence ID" value="KAF4649738.1"/>
    <property type="molecule type" value="Genomic_DNA"/>
</dbReference>
<reference evidence="4 5" key="1">
    <citation type="submission" date="2020-04" db="EMBL/GenBank/DDBJ databases">
        <title>Perkinsus olseni comparative genomics.</title>
        <authorList>
            <person name="Bogema D.R."/>
        </authorList>
    </citation>
    <scope>NUCLEOTIDE SEQUENCE [LARGE SCALE GENOMIC DNA]</scope>
    <source>
        <strain evidence="2">ATCC PRA-179</strain>
        <strain evidence="3">ATCC PRA-31</strain>
    </source>
</reference>
<evidence type="ECO:0000313" key="3">
    <source>
        <dbReference type="EMBL" id="KAF4665775.1"/>
    </source>
</evidence>
<organism evidence="2 4">
    <name type="scientific">Perkinsus olseni</name>
    <name type="common">Perkinsus atlanticus</name>
    <dbReference type="NCBI Taxonomy" id="32597"/>
    <lineage>
        <taxon>Eukaryota</taxon>
        <taxon>Sar</taxon>
        <taxon>Alveolata</taxon>
        <taxon>Perkinsozoa</taxon>
        <taxon>Perkinsea</taxon>
        <taxon>Perkinsida</taxon>
        <taxon>Perkinsidae</taxon>
        <taxon>Perkinsus</taxon>
    </lineage>
</organism>
<proteinExistence type="predicted"/>
<evidence type="ECO:0000313" key="4">
    <source>
        <dbReference type="Proteomes" id="UP000570595"/>
    </source>
</evidence>